<dbReference type="Gene3D" id="3.20.20.70">
    <property type="entry name" value="Aldolase class I"/>
    <property type="match status" value="1"/>
</dbReference>
<dbReference type="PANTHER" id="PTHR43303">
    <property type="entry name" value="NADPH DEHYDROGENASE C23G7.10C-RELATED"/>
    <property type="match status" value="1"/>
</dbReference>
<dbReference type="SUPFAM" id="SSF51395">
    <property type="entry name" value="FMN-linked oxidoreductases"/>
    <property type="match status" value="1"/>
</dbReference>
<dbReference type="GO" id="GO:0003959">
    <property type="term" value="F:NADPH dehydrogenase activity"/>
    <property type="evidence" value="ECO:0007669"/>
    <property type="project" value="InterPro"/>
</dbReference>
<dbReference type="Proteomes" id="UP000500961">
    <property type="component" value="Chromosome"/>
</dbReference>
<evidence type="ECO:0000256" key="1">
    <source>
        <dbReference type="ARBA" id="ARBA00001917"/>
    </source>
</evidence>
<dbReference type="EMBL" id="CP041345">
    <property type="protein sequence ID" value="QKG79901.1"/>
    <property type="molecule type" value="Genomic_DNA"/>
</dbReference>
<evidence type="ECO:0000313" key="7">
    <source>
        <dbReference type="EMBL" id="QKG79901.1"/>
    </source>
</evidence>
<evidence type="ECO:0000256" key="2">
    <source>
        <dbReference type="ARBA" id="ARBA00022630"/>
    </source>
</evidence>
<dbReference type="GO" id="GO:0010181">
    <property type="term" value="F:FMN binding"/>
    <property type="evidence" value="ECO:0007669"/>
    <property type="project" value="InterPro"/>
</dbReference>
<dbReference type="GO" id="GO:0050661">
    <property type="term" value="F:NADP binding"/>
    <property type="evidence" value="ECO:0007669"/>
    <property type="project" value="InterPro"/>
</dbReference>
<dbReference type="PANTHER" id="PTHR43303:SF4">
    <property type="entry name" value="NADPH DEHYDROGENASE C23G7.10C-RELATED"/>
    <property type="match status" value="1"/>
</dbReference>
<organism evidence="7 8">
    <name type="scientific">Tenuifilum thalassicum</name>
    <dbReference type="NCBI Taxonomy" id="2590900"/>
    <lineage>
        <taxon>Bacteria</taxon>
        <taxon>Pseudomonadati</taxon>
        <taxon>Bacteroidota</taxon>
        <taxon>Bacteroidia</taxon>
        <taxon>Bacteroidales</taxon>
        <taxon>Tenuifilaceae</taxon>
        <taxon>Tenuifilum</taxon>
    </lineage>
</organism>
<dbReference type="RefSeq" id="WP_173074110.1">
    <property type="nucleotide sequence ID" value="NZ_CP041345.1"/>
</dbReference>
<feature type="domain" description="NADH:flavin oxidoreductase/NADH oxidase N-terminal" evidence="6">
    <location>
        <begin position="2"/>
        <end position="322"/>
    </location>
</feature>
<dbReference type="KEGG" id="ttz:FHG85_06370"/>
<reference evidence="7 8" key="1">
    <citation type="submission" date="2019-07" db="EMBL/GenBank/DDBJ databases">
        <title>Thalassofilum flectens gen. nov., sp. nov., a novel moderate thermophilic anaerobe from a shallow sea hot spring in Kunashir Island (Russia), representing a new family in the order Bacteroidales, and proposal of Thalassofilacea fam. nov.</title>
        <authorList>
            <person name="Kochetkova T.V."/>
            <person name="Podosokorskaya O.A."/>
            <person name="Novikov A."/>
            <person name="Elcheninov A.G."/>
            <person name="Toshchakov S.V."/>
            <person name="Kublanov I.V."/>
        </authorList>
    </citation>
    <scope>NUCLEOTIDE SEQUENCE [LARGE SCALE GENOMIC DNA]</scope>
    <source>
        <strain evidence="7 8">38-H</strain>
    </source>
</reference>
<keyword evidence="8" id="KW-1185">Reference proteome</keyword>
<evidence type="ECO:0000256" key="3">
    <source>
        <dbReference type="ARBA" id="ARBA00022643"/>
    </source>
</evidence>
<evidence type="ECO:0000256" key="4">
    <source>
        <dbReference type="ARBA" id="ARBA00022857"/>
    </source>
</evidence>
<keyword evidence="3" id="KW-0288">FMN</keyword>
<dbReference type="CDD" id="cd02803">
    <property type="entry name" value="OYE_like_FMN_family"/>
    <property type="match status" value="1"/>
</dbReference>
<dbReference type="InterPro" id="IPR001155">
    <property type="entry name" value="OxRdtase_FMN_N"/>
</dbReference>
<dbReference type="InterPro" id="IPR044152">
    <property type="entry name" value="YqjM-like"/>
</dbReference>
<accession>A0A7D4BRW3</accession>
<sequence length="352" mass="39002">MDIFTPIQINGITIKNRVVLPPIVNFGWGDKEGFANNKHVVHYKRIAKGGAGLIIVEATCVQPHGRIFSYQLGLWDDSHIDKLAEIAQAIKSQGAVALIQIHHAGLLTHKRLCKFAYGPSIDNEKEYSAEMSKEQIIQLRNDFIQAAQRAYQAGFDGVELHGAHGYLLNQFATSAINHRTDSYGGSHENRLRLAKEIIDGIKSTIPESFIIGYRIAGCSPTLDDGVAISKLLEQYGVHYLHVSHGGTTGIKPELPARFDFNQIVYMGTQIKKHVNIPVIAVNQIKTPERANLLVSQGLVDMVAIGRDMLTDPDWAAKAQNNEAINLCVDCQPRCKRFTKPESCSLFDESIYS</sequence>
<keyword evidence="4" id="KW-0521">NADP</keyword>
<evidence type="ECO:0000259" key="6">
    <source>
        <dbReference type="Pfam" id="PF00724"/>
    </source>
</evidence>
<protein>
    <submittedName>
        <fullName evidence="7">NADH:flavin oxidoreductase</fullName>
    </submittedName>
</protein>
<gene>
    <name evidence="7" type="ORF">FHG85_06370</name>
</gene>
<dbReference type="InterPro" id="IPR013785">
    <property type="entry name" value="Aldolase_TIM"/>
</dbReference>
<keyword evidence="2" id="KW-0285">Flavoprotein</keyword>
<evidence type="ECO:0000313" key="8">
    <source>
        <dbReference type="Proteomes" id="UP000500961"/>
    </source>
</evidence>
<dbReference type="Pfam" id="PF00724">
    <property type="entry name" value="Oxidored_FMN"/>
    <property type="match status" value="1"/>
</dbReference>
<name>A0A7D4BRW3_9BACT</name>
<proteinExistence type="predicted"/>
<comment type="cofactor">
    <cofactor evidence="1">
        <name>FMN</name>
        <dbReference type="ChEBI" id="CHEBI:58210"/>
    </cofactor>
</comment>
<dbReference type="AlphaFoldDB" id="A0A7D4BRW3"/>
<keyword evidence="5" id="KW-0560">Oxidoreductase</keyword>
<evidence type="ECO:0000256" key="5">
    <source>
        <dbReference type="ARBA" id="ARBA00023002"/>
    </source>
</evidence>